<feature type="transmembrane region" description="Helical" evidence="1">
    <location>
        <begin position="69"/>
        <end position="90"/>
    </location>
</feature>
<proteinExistence type="predicted"/>
<dbReference type="RefSeq" id="WP_094452113.1">
    <property type="nucleotide sequence ID" value="NZ_NMVJ01000001.1"/>
</dbReference>
<keyword evidence="3" id="KW-1185">Reference proteome</keyword>
<keyword evidence="1" id="KW-0472">Membrane</keyword>
<evidence type="ECO:0008006" key="4">
    <source>
        <dbReference type="Google" id="ProtNLM"/>
    </source>
</evidence>
<reference evidence="2 3" key="1">
    <citation type="submission" date="2017-07" db="EMBL/GenBank/DDBJ databases">
        <title>Draft whole genome sequences of clinical Proprionibacteriaceae strains.</title>
        <authorList>
            <person name="Bernier A.-M."/>
            <person name="Bernard K."/>
            <person name="Domingo M.-C."/>
        </authorList>
    </citation>
    <scope>NUCLEOTIDE SEQUENCE [LARGE SCALE GENOMIC DNA]</scope>
    <source>
        <strain evidence="2 3">NML 150081</strain>
    </source>
</reference>
<keyword evidence="1" id="KW-0812">Transmembrane</keyword>
<gene>
    <name evidence="2" type="ORF">CGZ91_00835</name>
</gene>
<dbReference type="Pfam" id="PF11070">
    <property type="entry name" value="DUF2871"/>
    <property type="match status" value="1"/>
</dbReference>
<dbReference type="OrthoDB" id="1644899at2"/>
<accession>A0A255ER68</accession>
<sequence length="151" mass="16224">MNRLFTASALYTVLGLAGGLFYRELTRSHEFAEDSQLGLVHTHFLVLGTVFLLVVLALEKVFAMSRSKLFGWFEITFHIGLVLTGVMMAVRGSMTVLGTPLTSPAFAGISGLGHMFLTAAFILFFLALRKAIKASQATVEAAAPTAEPALS</sequence>
<evidence type="ECO:0000256" key="1">
    <source>
        <dbReference type="SAM" id="Phobius"/>
    </source>
</evidence>
<evidence type="ECO:0000313" key="3">
    <source>
        <dbReference type="Proteomes" id="UP000216300"/>
    </source>
</evidence>
<name>A0A255ER68_9ACTN</name>
<protein>
    <recommendedName>
        <fullName evidence="4">DUF2871 domain-containing protein</fullName>
    </recommendedName>
</protein>
<organism evidence="2 3">
    <name type="scientific">Parenemella sanctibonifatiensis</name>
    <dbReference type="NCBI Taxonomy" id="2016505"/>
    <lineage>
        <taxon>Bacteria</taxon>
        <taxon>Bacillati</taxon>
        <taxon>Actinomycetota</taxon>
        <taxon>Actinomycetes</taxon>
        <taxon>Propionibacteriales</taxon>
        <taxon>Propionibacteriaceae</taxon>
        <taxon>Parenemella</taxon>
    </lineage>
</organism>
<feature type="transmembrane region" description="Helical" evidence="1">
    <location>
        <begin position="105"/>
        <end position="128"/>
    </location>
</feature>
<dbReference type="Proteomes" id="UP000216300">
    <property type="component" value="Unassembled WGS sequence"/>
</dbReference>
<comment type="caution">
    <text evidence="2">The sequence shown here is derived from an EMBL/GenBank/DDBJ whole genome shotgun (WGS) entry which is preliminary data.</text>
</comment>
<evidence type="ECO:0000313" key="2">
    <source>
        <dbReference type="EMBL" id="OYN92095.1"/>
    </source>
</evidence>
<dbReference type="AlphaFoldDB" id="A0A255ER68"/>
<keyword evidence="1" id="KW-1133">Transmembrane helix</keyword>
<dbReference type="InterPro" id="IPR021299">
    <property type="entry name" value="DUF2871"/>
</dbReference>
<dbReference type="EMBL" id="NMVJ01000001">
    <property type="protein sequence ID" value="OYN92095.1"/>
    <property type="molecule type" value="Genomic_DNA"/>
</dbReference>
<feature type="transmembrane region" description="Helical" evidence="1">
    <location>
        <begin position="43"/>
        <end position="62"/>
    </location>
</feature>